<evidence type="ECO:0000256" key="6">
    <source>
        <dbReference type="RuleBase" id="RU363076"/>
    </source>
</evidence>
<dbReference type="CDD" id="cd06662">
    <property type="entry name" value="SURF1"/>
    <property type="match status" value="1"/>
</dbReference>
<organism evidence="8 9">
    <name type="scientific">Cryobacterium mannosilyticum</name>
    <dbReference type="NCBI Taxonomy" id="1259190"/>
    <lineage>
        <taxon>Bacteria</taxon>
        <taxon>Bacillati</taxon>
        <taxon>Actinomycetota</taxon>
        <taxon>Actinomycetes</taxon>
        <taxon>Micrococcales</taxon>
        <taxon>Microbacteriaceae</taxon>
        <taxon>Cryobacterium</taxon>
    </lineage>
</organism>
<sequence>MIGWKFAFTRRWAGYLALTILFAAICAGLGTWQLARRAEALAEIVKVDANFDSEPIPLEQALPDRQSFAESQKWLPVVITGTYLKADELIVRNRPLNIHPGFEVLTPLRLTDGTVFIVDRGWLPTGDTPEAPTSVPEAPDGEVTVVARLKAGEPSLAGRSALGNQIATINLTEVQGRLGLPTYTGAYGLMKSEDPAPGERPVAVTRPARDEGPHLSYAFQWFVFALLAFVALGWAIRQEFRSVNADDPQERARALERARRQAAKPRSDAEVEDDLIDSPR</sequence>
<evidence type="ECO:0000256" key="3">
    <source>
        <dbReference type="ARBA" id="ARBA00022692"/>
    </source>
</evidence>
<dbReference type="PROSITE" id="PS50895">
    <property type="entry name" value="SURF1"/>
    <property type="match status" value="1"/>
</dbReference>
<evidence type="ECO:0000256" key="5">
    <source>
        <dbReference type="ARBA" id="ARBA00023136"/>
    </source>
</evidence>
<keyword evidence="4 6" id="KW-1133">Transmembrane helix</keyword>
<keyword evidence="6" id="KW-1003">Cell membrane</keyword>
<keyword evidence="3 6" id="KW-0812">Transmembrane</keyword>
<evidence type="ECO:0000313" key="8">
    <source>
        <dbReference type="EMBL" id="TFC07363.1"/>
    </source>
</evidence>
<dbReference type="Proteomes" id="UP000297643">
    <property type="component" value="Unassembled WGS sequence"/>
</dbReference>
<reference evidence="8 9" key="1">
    <citation type="submission" date="2019-03" db="EMBL/GenBank/DDBJ databases">
        <title>Genomics of glacier-inhabiting Cryobacterium strains.</title>
        <authorList>
            <person name="Liu Q."/>
            <person name="Xin Y.-H."/>
        </authorList>
    </citation>
    <scope>NUCLEOTIDE SEQUENCE [LARGE SCALE GENOMIC DNA]</scope>
    <source>
        <strain evidence="8 9">RHLT2-21</strain>
    </source>
</reference>
<comment type="similarity">
    <text evidence="2 6">Belongs to the SURF1 family.</text>
</comment>
<gene>
    <name evidence="8" type="ORF">E3O32_02290</name>
</gene>
<evidence type="ECO:0000256" key="2">
    <source>
        <dbReference type="ARBA" id="ARBA00007165"/>
    </source>
</evidence>
<dbReference type="Pfam" id="PF02104">
    <property type="entry name" value="SURF1"/>
    <property type="match status" value="1"/>
</dbReference>
<dbReference type="GO" id="GO:0005886">
    <property type="term" value="C:plasma membrane"/>
    <property type="evidence" value="ECO:0007669"/>
    <property type="project" value="UniProtKB-SubCell"/>
</dbReference>
<dbReference type="InterPro" id="IPR045214">
    <property type="entry name" value="Surf1/Surf4"/>
</dbReference>
<evidence type="ECO:0000256" key="4">
    <source>
        <dbReference type="ARBA" id="ARBA00022989"/>
    </source>
</evidence>
<dbReference type="PANTHER" id="PTHR23427:SF2">
    <property type="entry name" value="SURFEIT LOCUS PROTEIN 1"/>
    <property type="match status" value="1"/>
</dbReference>
<keyword evidence="5 6" id="KW-0472">Membrane</keyword>
<feature type="transmembrane region" description="Helical" evidence="6">
    <location>
        <begin position="217"/>
        <end position="236"/>
    </location>
</feature>
<proteinExistence type="inferred from homology"/>
<protein>
    <recommendedName>
        <fullName evidence="6">SURF1-like protein</fullName>
    </recommendedName>
</protein>
<comment type="caution">
    <text evidence="8">The sequence shown here is derived from an EMBL/GenBank/DDBJ whole genome shotgun (WGS) entry which is preliminary data.</text>
</comment>
<evidence type="ECO:0000256" key="1">
    <source>
        <dbReference type="ARBA" id="ARBA00004370"/>
    </source>
</evidence>
<dbReference type="EMBL" id="SOFM01000007">
    <property type="protein sequence ID" value="TFC07363.1"/>
    <property type="molecule type" value="Genomic_DNA"/>
</dbReference>
<accession>A0A4R8WIK2</accession>
<evidence type="ECO:0000313" key="9">
    <source>
        <dbReference type="Proteomes" id="UP000297643"/>
    </source>
</evidence>
<dbReference type="PANTHER" id="PTHR23427">
    <property type="entry name" value="SURFEIT LOCUS PROTEIN"/>
    <property type="match status" value="1"/>
</dbReference>
<dbReference type="RefSeq" id="WP_134506586.1">
    <property type="nucleotide sequence ID" value="NZ_SOFM01000007.1"/>
</dbReference>
<comment type="subcellular location">
    <subcellularLocation>
        <location evidence="6">Cell membrane</location>
        <topology evidence="6">Multi-pass membrane protein</topology>
    </subcellularLocation>
    <subcellularLocation>
        <location evidence="1">Membrane</location>
    </subcellularLocation>
</comment>
<feature type="region of interest" description="Disordered" evidence="7">
    <location>
        <begin position="245"/>
        <end position="280"/>
    </location>
</feature>
<name>A0A4R8WIK2_9MICO</name>
<keyword evidence="9" id="KW-1185">Reference proteome</keyword>
<feature type="transmembrane region" description="Helical" evidence="6">
    <location>
        <begin position="12"/>
        <end position="32"/>
    </location>
</feature>
<feature type="compositionally biased region" description="Acidic residues" evidence="7">
    <location>
        <begin position="270"/>
        <end position="280"/>
    </location>
</feature>
<feature type="compositionally biased region" description="Basic and acidic residues" evidence="7">
    <location>
        <begin position="248"/>
        <end position="269"/>
    </location>
</feature>
<evidence type="ECO:0000256" key="7">
    <source>
        <dbReference type="SAM" id="MobiDB-lite"/>
    </source>
</evidence>
<dbReference type="InterPro" id="IPR002994">
    <property type="entry name" value="Surf1/Shy1"/>
</dbReference>
<dbReference type="AlphaFoldDB" id="A0A4R8WIK2"/>